<keyword evidence="1" id="KW-0812">Transmembrane</keyword>
<gene>
    <name evidence="3" type="ORF">ASJ80_14290</name>
</gene>
<feature type="domain" description="YdbS-like PH" evidence="2">
    <location>
        <begin position="90"/>
        <end position="166"/>
    </location>
</feature>
<evidence type="ECO:0000259" key="2">
    <source>
        <dbReference type="Pfam" id="PF03703"/>
    </source>
</evidence>
<dbReference type="RefSeq" id="WP_069583461.1">
    <property type="nucleotide sequence ID" value="NZ_LMVM01000001.1"/>
</dbReference>
<dbReference type="OrthoDB" id="78147at2157"/>
<sequence length="200" mass="23679">MRHTKDIRSGERILFETKPRFFMYLKSAVIKFIALLVIIFIFEPVVSVVARIQNYIIKYIQVPLVEATTIIMFFLMLILILWIIWDILSWEYTTYTLTNYRVILEKGIIRKNKSYMHYDKIQDVNVSQGLIERLTTSGDISVYGGHENTRIILNDIPDPKKVEDRINQMIEGDYIVEKPSGPKKIKDSVMDRYDKKFKKY</sequence>
<comment type="caution">
    <text evidence="3">The sequence shown here is derived from an EMBL/GenBank/DDBJ whole genome shotgun (WGS) entry which is preliminary data.</text>
</comment>
<keyword evidence="1" id="KW-0472">Membrane</keyword>
<accession>A0A2A2H983</accession>
<name>A0A2A2H983_METBR</name>
<reference evidence="3 4" key="1">
    <citation type="journal article" date="2017" name="BMC Genomics">
        <title>Genomic analysis of methanogenic archaea reveals a shift towards energy conservation.</title>
        <authorList>
            <person name="Gilmore S.P."/>
            <person name="Henske J.K."/>
            <person name="Sexton J.A."/>
            <person name="Solomon K.V."/>
            <person name="Seppala S."/>
            <person name="Yoo J.I."/>
            <person name="Huyett L.M."/>
            <person name="Pressman A."/>
            <person name="Cogan J.Z."/>
            <person name="Kivenson V."/>
            <person name="Peng X."/>
            <person name="Tan Y."/>
            <person name="Valentine D.L."/>
            <person name="O'Malley M.A."/>
        </authorList>
    </citation>
    <scope>NUCLEOTIDE SEQUENCE [LARGE SCALE GENOMIC DNA]</scope>
    <source>
        <strain evidence="3 4">M.o.H.</strain>
    </source>
</reference>
<dbReference type="PANTHER" id="PTHR37938">
    <property type="entry name" value="BLL0215 PROTEIN"/>
    <property type="match status" value="1"/>
</dbReference>
<evidence type="ECO:0000313" key="4">
    <source>
        <dbReference type="Proteomes" id="UP000217784"/>
    </source>
</evidence>
<dbReference type="Proteomes" id="UP000217784">
    <property type="component" value="Unassembled WGS sequence"/>
</dbReference>
<dbReference type="PANTHER" id="PTHR37938:SF1">
    <property type="entry name" value="BLL0215 PROTEIN"/>
    <property type="match status" value="1"/>
</dbReference>
<keyword evidence="1" id="KW-1133">Transmembrane helix</keyword>
<keyword evidence="4" id="KW-1185">Reference proteome</keyword>
<evidence type="ECO:0000313" key="3">
    <source>
        <dbReference type="EMBL" id="PAV06011.1"/>
    </source>
</evidence>
<dbReference type="InterPro" id="IPR005182">
    <property type="entry name" value="YdbS-like_PH"/>
</dbReference>
<organism evidence="3 4">
    <name type="scientific">Methanobacterium bryantii</name>
    <dbReference type="NCBI Taxonomy" id="2161"/>
    <lineage>
        <taxon>Archaea</taxon>
        <taxon>Methanobacteriati</taxon>
        <taxon>Methanobacteriota</taxon>
        <taxon>Methanomada group</taxon>
        <taxon>Methanobacteria</taxon>
        <taxon>Methanobacteriales</taxon>
        <taxon>Methanobacteriaceae</taxon>
        <taxon>Methanobacterium</taxon>
    </lineage>
</organism>
<feature type="transmembrane region" description="Helical" evidence="1">
    <location>
        <begin position="21"/>
        <end position="42"/>
    </location>
</feature>
<dbReference type="EMBL" id="LMVM01000001">
    <property type="protein sequence ID" value="PAV06011.1"/>
    <property type="molecule type" value="Genomic_DNA"/>
</dbReference>
<proteinExistence type="predicted"/>
<dbReference type="Pfam" id="PF03703">
    <property type="entry name" value="bPH_2"/>
    <property type="match status" value="1"/>
</dbReference>
<protein>
    <recommendedName>
        <fullName evidence="2">YdbS-like PH domain-containing protein</fullName>
    </recommendedName>
</protein>
<feature type="transmembrane region" description="Helical" evidence="1">
    <location>
        <begin position="62"/>
        <end position="85"/>
    </location>
</feature>
<dbReference type="AlphaFoldDB" id="A0A2A2H983"/>
<evidence type="ECO:0000256" key="1">
    <source>
        <dbReference type="SAM" id="Phobius"/>
    </source>
</evidence>